<evidence type="ECO:0000313" key="2">
    <source>
        <dbReference type="Proteomes" id="UP001610563"/>
    </source>
</evidence>
<protein>
    <submittedName>
        <fullName evidence="1">Uncharacterized protein</fullName>
    </submittedName>
</protein>
<dbReference type="EMBL" id="JBFTWV010000237">
    <property type="protein sequence ID" value="KAL2783425.1"/>
    <property type="molecule type" value="Genomic_DNA"/>
</dbReference>
<accession>A0ABR4FJL0</accession>
<name>A0ABR4FJL0_9EURO</name>
<keyword evidence="2" id="KW-1185">Reference proteome</keyword>
<proteinExistence type="predicted"/>
<sequence>MIRWVKNCLEEANRENSAPGIFPPNPPRYKPCGPTSSIPRYQHILDGQFRPAGVTAAFPEDPTALGPKPKRQVKSPVIPGEIHMTERRIAIPTAVICAAEAKGDYLSPQERNSQHGRRIVALSLMIAMVGSVPNCGLCMEVVPEQLVSRVFNNFLMSCSTAAVQGVRSN</sequence>
<comment type="caution">
    <text evidence="1">The sequence shown here is derived from an EMBL/GenBank/DDBJ whole genome shotgun (WGS) entry which is preliminary data.</text>
</comment>
<gene>
    <name evidence="1" type="ORF">BJX66DRAFT_127922</name>
</gene>
<dbReference type="Proteomes" id="UP001610563">
    <property type="component" value="Unassembled WGS sequence"/>
</dbReference>
<organism evidence="1 2">
    <name type="scientific">Aspergillus keveii</name>
    <dbReference type="NCBI Taxonomy" id="714993"/>
    <lineage>
        <taxon>Eukaryota</taxon>
        <taxon>Fungi</taxon>
        <taxon>Dikarya</taxon>
        <taxon>Ascomycota</taxon>
        <taxon>Pezizomycotina</taxon>
        <taxon>Eurotiomycetes</taxon>
        <taxon>Eurotiomycetidae</taxon>
        <taxon>Eurotiales</taxon>
        <taxon>Aspergillaceae</taxon>
        <taxon>Aspergillus</taxon>
        <taxon>Aspergillus subgen. Nidulantes</taxon>
    </lineage>
</organism>
<reference evidence="1 2" key="1">
    <citation type="submission" date="2024-07" db="EMBL/GenBank/DDBJ databases">
        <title>Section-level genome sequencing and comparative genomics of Aspergillus sections Usti and Cavernicolus.</title>
        <authorList>
            <consortium name="Lawrence Berkeley National Laboratory"/>
            <person name="Nybo J.L."/>
            <person name="Vesth T.C."/>
            <person name="Theobald S."/>
            <person name="Frisvad J.C."/>
            <person name="Larsen T.O."/>
            <person name="Kjaerboelling I."/>
            <person name="Rothschild-Mancinelli K."/>
            <person name="Lyhne E.K."/>
            <person name="Kogle M.E."/>
            <person name="Barry K."/>
            <person name="Clum A."/>
            <person name="Na H."/>
            <person name="Ledsgaard L."/>
            <person name="Lin J."/>
            <person name="Lipzen A."/>
            <person name="Kuo A."/>
            <person name="Riley R."/>
            <person name="Mondo S."/>
            <person name="Labutti K."/>
            <person name="Haridas S."/>
            <person name="Pangalinan J."/>
            <person name="Salamov A.A."/>
            <person name="Simmons B.A."/>
            <person name="Magnuson J.K."/>
            <person name="Chen J."/>
            <person name="Drula E."/>
            <person name="Henrissat B."/>
            <person name="Wiebenga A."/>
            <person name="Lubbers R.J."/>
            <person name="Gomes A.C."/>
            <person name="Makela M.R."/>
            <person name="Stajich J."/>
            <person name="Grigoriev I.V."/>
            <person name="Mortensen U.H."/>
            <person name="De Vries R.P."/>
            <person name="Baker S.E."/>
            <person name="Andersen M.R."/>
        </authorList>
    </citation>
    <scope>NUCLEOTIDE SEQUENCE [LARGE SCALE GENOMIC DNA]</scope>
    <source>
        <strain evidence="1 2">CBS 209.92</strain>
    </source>
</reference>
<evidence type="ECO:0000313" key="1">
    <source>
        <dbReference type="EMBL" id="KAL2783425.1"/>
    </source>
</evidence>